<evidence type="ECO:0000313" key="1">
    <source>
        <dbReference type="EMBL" id="KAI5682811.1"/>
    </source>
</evidence>
<evidence type="ECO:0000313" key="2">
    <source>
        <dbReference type="Proteomes" id="UP001060085"/>
    </source>
</evidence>
<name>A0ACC0CDF5_CATRO</name>
<gene>
    <name evidence="1" type="ORF">M9H77_04039</name>
</gene>
<protein>
    <submittedName>
        <fullName evidence="1">Uncharacterized protein</fullName>
    </submittedName>
</protein>
<reference evidence="2" key="1">
    <citation type="journal article" date="2023" name="Nat. Plants">
        <title>Single-cell RNA sequencing provides a high-resolution roadmap for understanding the multicellular compartmentation of specialized metabolism.</title>
        <authorList>
            <person name="Sun S."/>
            <person name="Shen X."/>
            <person name="Li Y."/>
            <person name="Li Y."/>
            <person name="Wang S."/>
            <person name="Li R."/>
            <person name="Zhang H."/>
            <person name="Shen G."/>
            <person name="Guo B."/>
            <person name="Wei J."/>
            <person name="Xu J."/>
            <person name="St-Pierre B."/>
            <person name="Chen S."/>
            <person name="Sun C."/>
        </authorList>
    </citation>
    <scope>NUCLEOTIDE SEQUENCE [LARGE SCALE GENOMIC DNA]</scope>
</reference>
<comment type="caution">
    <text evidence="1">The sequence shown here is derived from an EMBL/GenBank/DDBJ whole genome shotgun (WGS) entry which is preliminary data.</text>
</comment>
<organism evidence="1 2">
    <name type="scientific">Catharanthus roseus</name>
    <name type="common">Madagascar periwinkle</name>
    <name type="synonym">Vinca rosea</name>
    <dbReference type="NCBI Taxonomy" id="4058"/>
    <lineage>
        <taxon>Eukaryota</taxon>
        <taxon>Viridiplantae</taxon>
        <taxon>Streptophyta</taxon>
        <taxon>Embryophyta</taxon>
        <taxon>Tracheophyta</taxon>
        <taxon>Spermatophyta</taxon>
        <taxon>Magnoliopsida</taxon>
        <taxon>eudicotyledons</taxon>
        <taxon>Gunneridae</taxon>
        <taxon>Pentapetalae</taxon>
        <taxon>asterids</taxon>
        <taxon>lamiids</taxon>
        <taxon>Gentianales</taxon>
        <taxon>Apocynaceae</taxon>
        <taxon>Rauvolfioideae</taxon>
        <taxon>Vinceae</taxon>
        <taxon>Catharanthinae</taxon>
        <taxon>Catharanthus</taxon>
    </lineage>
</organism>
<keyword evidence="2" id="KW-1185">Reference proteome</keyword>
<dbReference type="EMBL" id="CM044701">
    <property type="protein sequence ID" value="KAI5682811.1"/>
    <property type="molecule type" value="Genomic_DNA"/>
</dbReference>
<dbReference type="Proteomes" id="UP001060085">
    <property type="component" value="Linkage Group LG01"/>
</dbReference>
<sequence>MKTILAKICKQEQHKILVRTEDISGDGVTFTIDKPKNSRQLACTHCYYVDMTSADFSRRQKSSARIELCNKFQQPRGRTVNCAQGGAAFRGRDSSSVRRRASSAAGTQRTLTLNRSNEEDWAHAAATDLHDGGSSFNGGKHTGAGSFTNWATFSTSVQLALSKWAGSDRVKPVPKQADLVQARFDGLNYMNPYSSAASPQVKENAEQLQTTSLTPAGKKQERNQNNRRLSEDAVGNSRIYHG</sequence>
<proteinExistence type="predicted"/>
<accession>A0ACC0CDF5</accession>